<organism evidence="2 3">
    <name type="scientific">Desulfomicrobium apsheronum</name>
    <dbReference type="NCBI Taxonomy" id="52560"/>
    <lineage>
        <taxon>Bacteria</taxon>
        <taxon>Pseudomonadati</taxon>
        <taxon>Thermodesulfobacteriota</taxon>
        <taxon>Desulfovibrionia</taxon>
        <taxon>Desulfovibrionales</taxon>
        <taxon>Desulfomicrobiaceae</taxon>
        <taxon>Desulfomicrobium</taxon>
    </lineage>
</organism>
<reference evidence="3" key="1">
    <citation type="submission" date="2016-10" db="EMBL/GenBank/DDBJ databases">
        <authorList>
            <person name="Varghese N."/>
            <person name="Submissions S."/>
        </authorList>
    </citation>
    <scope>NUCLEOTIDE SEQUENCE [LARGE SCALE GENOMIC DNA]</scope>
    <source>
        <strain evidence="3">DSM 5918</strain>
    </source>
</reference>
<dbReference type="OrthoDB" id="5427740at2"/>
<dbReference type="RefSeq" id="WP_092373325.1">
    <property type="nucleotide sequence ID" value="NZ_FORX01000004.1"/>
</dbReference>
<sequence length="1052" mass="119476">MAHSRLFFDSNDYTLLRIVNDILDRTAQNTNIHSLLDSCMHPHGIKEMAAPRVLRIAYAIASLLGSLEVGMSSDRLNALRALKDEVLLAGNAYLQKNTSRVLLQIMKELIRHRGDEHTQLCLAHDFRMASSGKPRVVRAELDKYHLLEMPEEWNQLAFDHHVHDANTKGRKSPTHLVMDAWIKGVRFLTVVYYNYVDAEVAEELLEAGCILGMHIRIGIDVSSRFRGKYVRVIWEPQSYTDPKSFRAFLEEQPVKAFMKEGRMVSAYQQKYVFEALQAYNRVHRGELAQEYGLELDLLDEKAFATFVGTGQPSLLHLAKYIQSGMQPKLKQIVQVMAQEYETATPKRRKELLERLDALNAIDSELLMNRYLQPCRNPELHDPTIPQDTPEVPPLLRLNVGELLPRLAKFHSSSHFTLNLSNLSTADALEILYDCQGHISNIELYNLKDASRGKWSMPVSSQLVCPGDAVDAISPERTCAQIAELQKALNEDNVIALKRAIRAVIWSFEEDRLALENTVAHSKNKNALSHATELERELLLMEARKNKLLDILFNIEAFHKYYKKRPLGSRIGSGSTGQSRHQYGMGVVVLETLPKRAQKIALNQSQRQRKQLPVTARMTVHFRTRCHAKNEEPFLLRLARKIPGMELTGCRREQEWFLDSIDIHPKRRGNIVTLGGVQLEHDNGLRITQKNGAGDENHLSLKYLNTGLKNALKILIGFIPAFLTFALTKDWWVLAYFGGLIWFAITGVRNILQAVLGGGGLTRSPLLQWNSLISWSRVADDLLYTGFSVPLLDLLVKTIILDRGLGITTTTEPVLLFASMALANGIYISSHNTFRGLPRAVVLANFFRSILSIPLAVLFNSGIAGSMHMAGLTGVEQALQKWAAIISKFASDCVAAVIEGLGDRHNNVRVRLADYRAKLIAMFDAFARLDVLFPEEDVLDMLQSPKMFMETISYEARDLEKVLIVNALDLMYFWLYQPRASKALEFISQDMSKEEWLIFLRSQYVLKRYREISQMFVDGLVGKNFSRALAFYLDRSDEYLRDLEKMGGSRRLR</sequence>
<proteinExistence type="predicted"/>
<dbReference type="EMBL" id="FORX01000004">
    <property type="protein sequence ID" value="SFJ59930.1"/>
    <property type="molecule type" value="Genomic_DNA"/>
</dbReference>
<name>A0A1I3SNE6_9BACT</name>
<evidence type="ECO:0000313" key="3">
    <source>
        <dbReference type="Proteomes" id="UP000198635"/>
    </source>
</evidence>
<keyword evidence="3" id="KW-1185">Reference proteome</keyword>
<evidence type="ECO:0000256" key="1">
    <source>
        <dbReference type="SAM" id="Coils"/>
    </source>
</evidence>
<evidence type="ECO:0000313" key="2">
    <source>
        <dbReference type="EMBL" id="SFJ59930.1"/>
    </source>
</evidence>
<protein>
    <submittedName>
        <fullName evidence="2">Uncharacterized protein</fullName>
    </submittedName>
</protein>
<accession>A0A1I3SNE6</accession>
<dbReference type="Proteomes" id="UP000198635">
    <property type="component" value="Unassembled WGS sequence"/>
</dbReference>
<dbReference type="STRING" id="52560.SAMN04488082_104217"/>
<dbReference type="AlphaFoldDB" id="A0A1I3SNE6"/>
<gene>
    <name evidence="2" type="ORF">SAMN04488082_104217</name>
</gene>
<feature type="coiled-coil region" evidence="1">
    <location>
        <begin position="523"/>
        <end position="550"/>
    </location>
</feature>
<keyword evidence="1" id="KW-0175">Coiled coil</keyword>